<sequence length="142" mass="16289">MDEMSQKILDFHNTKRMELASGQNKKFLPADGGEMNKLVWDCSLVTKAKSAIKGRSEQNAIYPYGLNTDFVRLKEGLRSFESDFKPSLERWWNEGNSSNPDKPYGDKANYENMVYSGYQRLGCYSTRTAKKVLAFNACVYEE</sequence>
<reference evidence="2" key="1">
    <citation type="submission" date="2023-07" db="EMBL/GenBank/DDBJ databases">
        <authorList>
            <consortium name="CYATHOMIX"/>
        </authorList>
    </citation>
    <scope>NUCLEOTIDE SEQUENCE</scope>
    <source>
        <strain evidence="2">N/A</strain>
    </source>
</reference>
<evidence type="ECO:0000313" key="3">
    <source>
        <dbReference type="Proteomes" id="UP001176961"/>
    </source>
</evidence>
<protein>
    <recommendedName>
        <fullName evidence="1">SCP domain-containing protein</fullName>
    </recommendedName>
</protein>
<accession>A0AA36GRX9</accession>
<dbReference type="EMBL" id="CATQJL010000223">
    <property type="protein sequence ID" value="CAJ0597038.1"/>
    <property type="molecule type" value="Genomic_DNA"/>
</dbReference>
<dbReference type="Pfam" id="PF00188">
    <property type="entry name" value="CAP"/>
    <property type="match status" value="1"/>
</dbReference>
<dbReference type="InterPro" id="IPR035940">
    <property type="entry name" value="CAP_sf"/>
</dbReference>
<keyword evidence="3" id="KW-1185">Reference proteome</keyword>
<dbReference type="Gene3D" id="3.40.33.10">
    <property type="entry name" value="CAP"/>
    <property type="match status" value="1"/>
</dbReference>
<name>A0AA36GRX9_CYLNA</name>
<dbReference type="AlphaFoldDB" id="A0AA36GRX9"/>
<dbReference type="CDD" id="cd05380">
    <property type="entry name" value="CAP_euk"/>
    <property type="match status" value="1"/>
</dbReference>
<feature type="domain" description="SCP" evidence="1">
    <location>
        <begin position="9"/>
        <end position="131"/>
    </location>
</feature>
<gene>
    <name evidence="2" type="ORF">CYNAS_LOCUS9021</name>
</gene>
<evidence type="ECO:0000313" key="2">
    <source>
        <dbReference type="EMBL" id="CAJ0597038.1"/>
    </source>
</evidence>
<dbReference type="SUPFAM" id="SSF55797">
    <property type="entry name" value="PR-1-like"/>
    <property type="match status" value="1"/>
</dbReference>
<organism evidence="2 3">
    <name type="scientific">Cylicocyclus nassatus</name>
    <name type="common">Nematode worm</name>
    <dbReference type="NCBI Taxonomy" id="53992"/>
    <lineage>
        <taxon>Eukaryota</taxon>
        <taxon>Metazoa</taxon>
        <taxon>Ecdysozoa</taxon>
        <taxon>Nematoda</taxon>
        <taxon>Chromadorea</taxon>
        <taxon>Rhabditida</taxon>
        <taxon>Rhabditina</taxon>
        <taxon>Rhabditomorpha</taxon>
        <taxon>Strongyloidea</taxon>
        <taxon>Strongylidae</taxon>
        <taxon>Cylicocyclus</taxon>
    </lineage>
</organism>
<comment type="caution">
    <text evidence="2">The sequence shown here is derived from an EMBL/GenBank/DDBJ whole genome shotgun (WGS) entry which is preliminary data.</text>
</comment>
<dbReference type="Proteomes" id="UP001176961">
    <property type="component" value="Unassembled WGS sequence"/>
</dbReference>
<proteinExistence type="predicted"/>
<dbReference type="InterPro" id="IPR014044">
    <property type="entry name" value="CAP_dom"/>
</dbReference>
<evidence type="ECO:0000259" key="1">
    <source>
        <dbReference type="Pfam" id="PF00188"/>
    </source>
</evidence>